<dbReference type="InterPro" id="IPR001633">
    <property type="entry name" value="EAL_dom"/>
</dbReference>
<dbReference type="PROSITE" id="PS50883">
    <property type="entry name" value="EAL"/>
    <property type="match status" value="1"/>
</dbReference>
<dbReference type="CDD" id="cd00130">
    <property type="entry name" value="PAS"/>
    <property type="match status" value="1"/>
</dbReference>
<feature type="domain" description="PAS" evidence="1">
    <location>
        <begin position="9"/>
        <end position="67"/>
    </location>
</feature>
<dbReference type="SUPFAM" id="SSF55073">
    <property type="entry name" value="Nucleotide cyclase"/>
    <property type="match status" value="1"/>
</dbReference>
<dbReference type="SUPFAM" id="SSF55785">
    <property type="entry name" value="PYP-like sensor domain (PAS domain)"/>
    <property type="match status" value="1"/>
</dbReference>
<dbReference type="SMART" id="SM00091">
    <property type="entry name" value="PAS"/>
    <property type="match status" value="1"/>
</dbReference>
<accession>A0A1Q8Q787</accession>
<dbReference type="CDD" id="cd01949">
    <property type="entry name" value="GGDEF"/>
    <property type="match status" value="1"/>
</dbReference>
<dbReference type="Pfam" id="PF00990">
    <property type="entry name" value="GGDEF"/>
    <property type="match status" value="1"/>
</dbReference>
<evidence type="ECO:0000313" key="5">
    <source>
        <dbReference type="EMBL" id="OLN23206.1"/>
    </source>
</evidence>
<dbReference type="SUPFAM" id="SSF141868">
    <property type="entry name" value="EAL domain-like"/>
    <property type="match status" value="1"/>
</dbReference>
<dbReference type="PROSITE" id="PS50887">
    <property type="entry name" value="GGDEF"/>
    <property type="match status" value="1"/>
</dbReference>
<dbReference type="SMART" id="SM00052">
    <property type="entry name" value="EAL"/>
    <property type="match status" value="1"/>
</dbReference>
<evidence type="ECO:0000259" key="1">
    <source>
        <dbReference type="PROSITE" id="PS50112"/>
    </source>
</evidence>
<dbReference type="InterPro" id="IPR035919">
    <property type="entry name" value="EAL_sf"/>
</dbReference>
<dbReference type="AlphaFoldDB" id="A0A1Q8Q787"/>
<dbReference type="CDD" id="cd01948">
    <property type="entry name" value="EAL"/>
    <property type="match status" value="1"/>
</dbReference>
<dbReference type="NCBIfam" id="TIGR00229">
    <property type="entry name" value="sensory_box"/>
    <property type="match status" value="1"/>
</dbReference>
<feature type="domain" description="GGDEF" evidence="4">
    <location>
        <begin position="167"/>
        <end position="300"/>
    </location>
</feature>
<name>A0A1Q8Q787_9BACI</name>
<reference evidence="5 6" key="1">
    <citation type="submission" date="2016-12" db="EMBL/GenBank/DDBJ databases">
        <title>Domibacillus antri genome sequencing.</title>
        <authorList>
            <person name="Verma A."/>
            <person name="Krishnamurthi S."/>
        </authorList>
    </citation>
    <scope>NUCLEOTIDE SEQUENCE [LARGE SCALE GENOMIC DNA]</scope>
    <source>
        <strain evidence="5 6">XD80</strain>
    </source>
</reference>
<sequence>MKEPDVISSANNINKLVYNYIQEGVMITDTYGYILSVNPAFQVVTGYSEEEVIGKRPNLLRSGVHDEAFYDELWKSIRETGMWHGEIWNRRKNGEIFPEWLTILASKNERGNVEHYVGVFTDITDQKIAEEELRKLAHSDPLTGMANRYHYNVRMESLLETSKKYNQKLAVMFLDLDRFKQINDTFGHEAGDQLLIKVSARIKKLLRNKDLIARLGGDEFVITLTNIHHPREAFTLAENIINTLSAPFIIAGHELYISTSIGISFFSEDGTDADTLLRSADKAMYDSKKAGRNRFSAYHKDMEGQNKELMTMETELRKAIERNEFMVEYQPQINPKSSAVSGAEALLRWNNQHFGNVSPVDFVPVAEETGLIIPIGHWILRQVCRDLKKLDMLGFSELTLAVNVSPLQFSQDNFVDSVRQIIYEENVPARLIDLELTESTVMPDAKTSVRRLTELKNMGFKLSIDDFGTGYSSLSYLNRFPIDHLKIDRNFIHALDHYNDDASIVKAIITMAHRLHLKVVAEGVEKKRQYQFLTDESCDYIQGYYFSKPLPFNELIDFLYMDLTKD</sequence>
<dbReference type="Proteomes" id="UP000185568">
    <property type="component" value="Unassembled WGS sequence"/>
</dbReference>
<dbReference type="Gene3D" id="3.30.450.20">
    <property type="entry name" value="PAS domain"/>
    <property type="match status" value="1"/>
</dbReference>
<evidence type="ECO:0000259" key="3">
    <source>
        <dbReference type="PROSITE" id="PS50883"/>
    </source>
</evidence>
<dbReference type="PANTHER" id="PTHR44757">
    <property type="entry name" value="DIGUANYLATE CYCLASE DGCP"/>
    <property type="match status" value="1"/>
</dbReference>
<evidence type="ECO:0000313" key="6">
    <source>
        <dbReference type="Proteomes" id="UP000185568"/>
    </source>
</evidence>
<dbReference type="PROSITE" id="PS50112">
    <property type="entry name" value="PAS"/>
    <property type="match status" value="1"/>
</dbReference>
<dbReference type="InterPro" id="IPR001610">
    <property type="entry name" value="PAC"/>
</dbReference>
<feature type="domain" description="EAL" evidence="3">
    <location>
        <begin position="309"/>
        <end position="563"/>
    </location>
</feature>
<dbReference type="InterPro" id="IPR000160">
    <property type="entry name" value="GGDEF_dom"/>
</dbReference>
<organism evidence="5 6">
    <name type="scientific">Domibacillus antri</name>
    <dbReference type="NCBI Taxonomy" id="1714264"/>
    <lineage>
        <taxon>Bacteria</taxon>
        <taxon>Bacillati</taxon>
        <taxon>Bacillota</taxon>
        <taxon>Bacilli</taxon>
        <taxon>Bacillales</taxon>
        <taxon>Bacillaceae</taxon>
        <taxon>Domibacillus</taxon>
    </lineage>
</organism>
<dbReference type="Gene3D" id="3.20.20.450">
    <property type="entry name" value="EAL domain"/>
    <property type="match status" value="1"/>
</dbReference>
<dbReference type="SMART" id="SM00086">
    <property type="entry name" value="PAC"/>
    <property type="match status" value="1"/>
</dbReference>
<dbReference type="InterPro" id="IPR035965">
    <property type="entry name" value="PAS-like_dom_sf"/>
</dbReference>
<dbReference type="FunFam" id="3.30.70.270:FF:000001">
    <property type="entry name" value="Diguanylate cyclase domain protein"/>
    <property type="match status" value="1"/>
</dbReference>
<dbReference type="InterPro" id="IPR043128">
    <property type="entry name" value="Rev_trsase/Diguanyl_cyclase"/>
</dbReference>
<evidence type="ECO:0000259" key="2">
    <source>
        <dbReference type="PROSITE" id="PS50113"/>
    </source>
</evidence>
<dbReference type="InterPro" id="IPR029787">
    <property type="entry name" value="Nucleotide_cyclase"/>
</dbReference>
<keyword evidence="6" id="KW-1185">Reference proteome</keyword>
<feature type="domain" description="PAC" evidence="2">
    <location>
        <begin position="83"/>
        <end position="135"/>
    </location>
</feature>
<dbReference type="Pfam" id="PF13426">
    <property type="entry name" value="PAS_9"/>
    <property type="match status" value="1"/>
</dbReference>
<dbReference type="STRING" id="1714264.BTO30_04325"/>
<dbReference type="PANTHER" id="PTHR44757:SF2">
    <property type="entry name" value="BIOFILM ARCHITECTURE MAINTENANCE PROTEIN MBAA"/>
    <property type="match status" value="1"/>
</dbReference>
<dbReference type="SMART" id="SM00267">
    <property type="entry name" value="GGDEF"/>
    <property type="match status" value="1"/>
</dbReference>
<dbReference type="InterPro" id="IPR000014">
    <property type="entry name" value="PAS"/>
</dbReference>
<comment type="caution">
    <text evidence="5">The sequence shown here is derived from an EMBL/GenBank/DDBJ whole genome shotgun (WGS) entry which is preliminary data.</text>
</comment>
<dbReference type="Gene3D" id="3.30.70.270">
    <property type="match status" value="1"/>
</dbReference>
<dbReference type="PROSITE" id="PS50113">
    <property type="entry name" value="PAC"/>
    <property type="match status" value="1"/>
</dbReference>
<gene>
    <name evidence="5" type="ORF">BTO30_04325</name>
</gene>
<dbReference type="InterPro" id="IPR052155">
    <property type="entry name" value="Biofilm_reg_signaling"/>
</dbReference>
<dbReference type="Pfam" id="PF00563">
    <property type="entry name" value="EAL"/>
    <property type="match status" value="1"/>
</dbReference>
<proteinExistence type="predicted"/>
<evidence type="ECO:0000259" key="4">
    <source>
        <dbReference type="PROSITE" id="PS50887"/>
    </source>
</evidence>
<dbReference type="OrthoDB" id="9759607at2"/>
<dbReference type="EMBL" id="MSDU01000008">
    <property type="protein sequence ID" value="OLN23206.1"/>
    <property type="molecule type" value="Genomic_DNA"/>
</dbReference>
<dbReference type="RefSeq" id="WP_075397496.1">
    <property type="nucleotide sequence ID" value="NZ_MSDU01000008.1"/>
</dbReference>
<protein>
    <submittedName>
        <fullName evidence="5">GGDEF domain-containing protein</fullName>
    </submittedName>
</protein>
<dbReference type="InterPro" id="IPR000700">
    <property type="entry name" value="PAS-assoc_C"/>
</dbReference>
<dbReference type="NCBIfam" id="TIGR00254">
    <property type="entry name" value="GGDEF"/>
    <property type="match status" value="1"/>
</dbReference>
<dbReference type="FunFam" id="3.20.20.450:FF:000001">
    <property type="entry name" value="Cyclic di-GMP phosphodiesterase yahA"/>
    <property type="match status" value="1"/>
</dbReference>